<dbReference type="PROSITE" id="PS00280">
    <property type="entry name" value="BPTI_KUNITZ_1"/>
    <property type="match status" value="1"/>
</dbReference>
<dbReference type="PRINTS" id="PR00759">
    <property type="entry name" value="BASICPTASE"/>
</dbReference>
<evidence type="ECO:0000313" key="6">
    <source>
        <dbReference type="Proteomes" id="UP000314982"/>
    </source>
</evidence>
<dbReference type="PANTHER" id="PTHR10083">
    <property type="entry name" value="KUNITZ-TYPE PROTEASE INHIBITOR-RELATED"/>
    <property type="match status" value="1"/>
</dbReference>
<evidence type="ECO:0000259" key="4">
    <source>
        <dbReference type="PROSITE" id="PS50279"/>
    </source>
</evidence>
<dbReference type="GO" id="GO:0004867">
    <property type="term" value="F:serine-type endopeptidase inhibitor activity"/>
    <property type="evidence" value="ECO:0007669"/>
    <property type="project" value="InterPro"/>
</dbReference>
<dbReference type="InterPro" id="IPR050098">
    <property type="entry name" value="TFPI/VKTCI-like"/>
</dbReference>
<evidence type="ECO:0000256" key="2">
    <source>
        <dbReference type="SAM" id="MobiDB-lite"/>
    </source>
</evidence>
<reference evidence="5" key="2">
    <citation type="submission" date="2025-08" db="UniProtKB">
        <authorList>
            <consortium name="Ensembl"/>
        </authorList>
    </citation>
    <scope>IDENTIFICATION</scope>
</reference>
<keyword evidence="3" id="KW-0472">Membrane</keyword>
<dbReference type="SUPFAM" id="SSF57362">
    <property type="entry name" value="BPTI-like"/>
    <property type="match status" value="1"/>
</dbReference>
<reference evidence="5" key="3">
    <citation type="submission" date="2025-09" db="UniProtKB">
        <authorList>
            <consortium name="Ensembl"/>
        </authorList>
    </citation>
    <scope>IDENTIFICATION</scope>
</reference>
<dbReference type="Gene3D" id="4.10.410.10">
    <property type="entry name" value="Pancreatic trypsin inhibitor Kunitz domain"/>
    <property type="match status" value="1"/>
</dbReference>
<keyword evidence="3" id="KW-1133">Transmembrane helix</keyword>
<dbReference type="FunFam" id="4.10.410.10:FF:000017">
    <property type="entry name" value="papilin isoform X2"/>
    <property type="match status" value="1"/>
</dbReference>
<dbReference type="InterPro" id="IPR020901">
    <property type="entry name" value="Prtase_inh_Kunz-CS"/>
</dbReference>
<dbReference type="Proteomes" id="UP000314982">
    <property type="component" value="Unassembled WGS sequence"/>
</dbReference>
<dbReference type="Ensembl" id="ENSHHUT00000022015.1">
    <property type="protein sequence ID" value="ENSHHUP00000021218.1"/>
    <property type="gene ID" value="ENSHHUG00000013296.1"/>
</dbReference>
<dbReference type="SMART" id="SM00131">
    <property type="entry name" value="KU"/>
    <property type="match status" value="1"/>
</dbReference>
<evidence type="ECO:0000313" key="5">
    <source>
        <dbReference type="Ensembl" id="ENSHHUP00000021218.1"/>
    </source>
</evidence>
<accession>A0A4W5KV32</accession>
<keyword evidence="1" id="KW-1015">Disulfide bond</keyword>
<feature type="region of interest" description="Disordered" evidence="2">
    <location>
        <begin position="79"/>
        <end position="100"/>
    </location>
</feature>
<feature type="domain" description="BPTI/Kunitz inhibitor" evidence="4">
    <location>
        <begin position="169"/>
        <end position="219"/>
    </location>
</feature>
<feature type="transmembrane region" description="Helical" evidence="3">
    <location>
        <begin position="6"/>
        <end position="24"/>
    </location>
</feature>
<dbReference type="PANTHER" id="PTHR10083:SF374">
    <property type="entry name" value="BPTI_KUNITZ INHIBITOR DOMAIN-CONTAINING PROTEIN"/>
    <property type="match status" value="1"/>
</dbReference>
<sequence>MSTGIYFSPLQPLVLLYVLMGVYVGLGFGGVWWLCLCVLLTSVDVLLLFLCSWPLFLPTPVPHPGRLSGVVVTETLARPRARPAPEQQLARQGEEGKDGRELRVVVNTNDPDYEDIYPIESYDDSMAMEQSIHLTPAANQNDGETVTVDPMKAKRSRREVKGEAPVDLCVLPLEEGSCGRFTLRWYFNSQVQACRPFIYSGCEGNTNRFLHQETCEERCLPEGTDAVPLKKRR</sequence>
<organism evidence="5 6">
    <name type="scientific">Hucho hucho</name>
    <name type="common">huchen</name>
    <dbReference type="NCBI Taxonomy" id="62062"/>
    <lineage>
        <taxon>Eukaryota</taxon>
        <taxon>Metazoa</taxon>
        <taxon>Chordata</taxon>
        <taxon>Craniata</taxon>
        <taxon>Vertebrata</taxon>
        <taxon>Euteleostomi</taxon>
        <taxon>Actinopterygii</taxon>
        <taxon>Neopterygii</taxon>
        <taxon>Teleostei</taxon>
        <taxon>Protacanthopterygii</taxon>
        <taxon>Salmoniformes</taxon>
        <taxon>Salmonidae</taxon>
        <taxon>Salmoninae</taxon>
        <taxon>Hucho</taxon>
    </lineage>
</organism>
<evidence type="ECO:0000256" key="1">
    <source>
        <dbReference type="ARBA" id="ARBA00023157"/>
    </source>
</evidence>
<name>A0A4W5KV32_9TELE</name>
<proteinExistence type="predicted"/>
<dbReference type="InterPro" id="IPR002223">
    <property type="entry name" value="Kunitz_BPTI"/>
</dbReference>
<dbReference type="GeneTree" id="ENSGT01140000282748"/>
<dbReference type="STRING" id="62062.ENSHHUP00000021218"/>
<dbReference type="Pfam" id="PF00014">
    <property type="entry name" value="Kunitz_BPTI"/>
    <property type="match status" value="1"/>
</dbReference>
<dbReference type="PROSITE" id="PS50279">
    <property type="entry name" value="BPTI_KUNITZ_2"/>
    <property type="match status" value="1"/>
</dbReference>
<protein>
    <recommendedName>
        <fullName evidence="4">BPTI/Kunitz inhibitor domain-containing protein</fullName>
    </recommendedName>
</protein>
<keyword evidence="6" id="KW-1185">Reference proteome</keyword>
<dbReference type="GO" id="GO:0005615">
    <property type="term" value="C:extracellular space"/>
    <property type="evidence" value="ECO:0007669"/>
    <property type="project" value="TreeGrafter"/>
</dbReference>
<reference evidence="6" key="1">
    <citation type="submission" date="2018-06" db="EMBL/GenBank/DDBJ databases">
        <title>Genome assembly of Danube salmon.</title>
        <authorList>
            <person name="Macqueen D.J."/>
            <person name="Gundappa M.K."/>
        </authorList>
    </citation>
    <scope>NUCLEOTIDE SEQUENCE [LARGE SCALE GENOMIC DNA]</scope>
</reference>
<feature type="transmembrane region" description="Helical" evidence="3">
    <location>
        <begin position="31"/>
        <end position="56"/>
    </location>
</feature>
<evidence type="ECO:0000256" key="3">
    <source>
        <dbReference type="SAM" id="Phobius"/>
    </source>
</evidence>
<dbReference type="InterPro" id="IPR036880">
    <property type="entry name" value="Kunitz_BPTI_sf"/>
</dbReference>
<keyword evidence="3" id="KW-0812">Transmembrane</keyword>
<dbReference type="AlphaFoldDB" id="A0A4W5KV32"/>